<feature type="binding site" evidence="9">
    <location>
        <begin position="189"/>
        <end position="193"/>
    </location>
    <ligand>
        <name>GTP</name>
        <dbReference type="ChEBI" id="CHEBI:37565"/>
    </ligand>
</feature>
<sequence>MIDQVQIYVKGGRGGHGGMTFHRAKYIPKGGPDGGNGGKGGSVIIQASYGMRTLAPFKYKKKFQATDGGDGASSKSSGKNGGDVIVKVPVGTIVKDRTTGEVLADLCEDGQTVVAAQGGRGGLGNYNFTTSTRQSPRFAQGGSKGEERTLLLELKLIADVGLLGFPNVGKSTFLSVVTKANPKIGNYPFTTIDPNLGVVEWKNFDSFVIADVPGIIEGASEGVGLGLRFLRHIERTKLFLHFLDVSETALLSGEDPINCFEKINNELKQYNPKMLDKPQIVVLSKADMADQNVLEEVTQKLKEKNYPVFAISSVTNKGVDELLGYTITKLKEIPDQKSSLLDQEAASESSNRVYSLKRRKPDFLIEVQHRGDEKVFVVTGDFDQLIHSVNFDDLTSTRYFQKRLKDAGVFAALEKEGIQEEDIVSIEGIEFEYFI</sequence>
<keyword evidence="3 9" id="KW-0963">Cytoplasm</keyword>
<dbReference type="SUPFAM" id="SSF102741">
    <property type="entry name" value="Obg GTP-binding protein C-terminal domain"/>
    <property type="match status" value="1"/>
</dbReference>
<dbReference type="Proteomes" id="UP000473648">
    <property type="component" value="Unassembled WGS sequence"/>
</dbReference>
<evidence type="ECO:0000313" key="13">
    <source>
        <dbReference type="EMBL" id="MQM72898.1"/>
    </source>
</evidence>
<comment type="subcellular location">
    <subcellularLocation>
        <location evidence="9">Cytoplasm</location>
    </subcellularLocation>
</comment>
<dbReference type="PRINTS" id="PR00326">
    <property type="entry name" value="GTP1OBG"/>
</dbReference>
<dbReference type="GO" id="GO:0042254">
    <property type="term" value="P:ribosome biogenesis"/>
    <property type="evidence" value="ECO:0007669"/>
    <property type="project" value="UniProtKB-UniRule"/>
</dbReference>
<dbReference type="InterPro" id="IPR006169">
    <property type="entry name" value="GTP1_OBG_dom"/>
</dbReference>
<dbReference type="PROSITE" id="PS51883">
    <property type="entry name" value="OBG"/>
    <property type="match status" value="1"/>
</dbReference>
<comment type="similarity">
    <text evidence="2 9">Belongs to the TRAFAC class OBG-HflX-like GTPase superfamily. OBG GTPase family.</text>
</comment>
<dbReference type="GO" id="GO:0003924">
    <property type="term" value="F:GTPase activity"/>
    <property type="evidence" value="ECO:0007669"/>
    <property type="project" value="UniProtKB-UniRule"/>
</dbReference>
<organism evidence="13 14">
    <name type="scientific">Candidatus Pseudoramibacter fermentans</name>
    <dbReference type="NCBI Taxonomy" id="2594427"/>
    <lineage>
        <taxon>Bacteria</taxon>
        <taxon>Bacillati</taxon>
        <taxon>Bacillota</taxon>
        <taxon>Clostridia</taxon>
        <taxon>Eubacteriales</taxon>
        <taxon>Eubacteriaceae</taxon>
        <taxon>Pseudoramibacter</taxon>
    </lineage>
</organism>
<dbReference type="NCBIfam" id="TIGR02729">
    <property type="entry name" value="Obg_CgtA"/>
    <property type="match status" value="1"/>
</dbReference>
<keyword evidence="6 9" id="KW-0378">Hydrolase</keyword>
<dbReference type="Pfam" id="PF01926">
    <property type="entry name" value="MMR_HSR1"/>
    <property type="match status" value="1"/>
</dbReference>
<dbReference type="NCBIfam" id="NF008954">
    <property type="entry name" value="PRK12296.1"/>
    <property type="match status" value="1"/>
</dbReference>
<dbReference type="NCBIfam" id="NF008956">
    <property type="entry name" value="PRK12299.1"/>
    <property type="match status" value="1"/>
</dbReference>
<evidence type="ECO:0000256" key="7">
    <source>
        <dbReference type="ARBA" id="ARBA00022842"/>
    </source>
</evidence>
<dbReference type="InterPro" id="IPR006073">
    <property type="entry name" value="GTP-bd"/>
</dbReference>
<dbReference type="Gene3D" id="3.30.300.350">
    <property type="entry name" value="GTP-binding protein OBG, C-terminal domain"/>
    <property type="match status" value="1"/>
</dbReference>
<dbReference type="InterPro" id="IPR036346">
    <property type="entry name" value="GTP-bd_prot_GTP1/OBG_C_sf"/>
</dbReference>
<dbReference type="PIRSF" id="PIRSF002401">
    <property type="entry name" value="GTP_bd_Obg/CgtA"/>
    <property type="match status" value="1"/>
</dbReference>
<dbReference type="InterPro" id="IPR014100">
    <property type="entry name" value="GTP-bd_Obg/CgtA"/>
</dbReference>
<keyword evidence="5 9" id="KW-0547">Nucleotide-binding</keyword>
<dbReference type="PROSITE" id="PS00905">
    <property type="entry name" value="GTP1_OBG"/>
    <property type="match status" value="1"/>
</dbReference>
<dbReference type="Pfam" id="PF01018">
    <property type="entry name" value="GTP1_OBG"/>
    <property type="match status" value="1"/>
</dbReference>
<dbReference type="GO" id="GO:0000287">
    <property type="term" value="F:magnesium ion binding"/>
    <property type="evidence" value="ECO:0007669"/>
    <property type="project" value="InterPro"/>
</dbReference>
<dbReference type="Gene3D" id="3.40.50.300">
    <property type="entry name" value="P-loop containing nucleotide triphosphate hydrolases"/>
    <property type="match status" value="1"/>
</dbReference>
<evidence type="ECO:0000259" key="12">
    <source>
        <dbReference type="PROSITE" id="PS51883"/>
    </source>
</evidence>
<protein>
    <recommendedName>
        <fullName evidence="9">GTPase Obg</fullName>
        <ecNumber evidence="9">3.6.5.-</ecNumber>
    </recommendedName>
    <alternativeName>
        <fullName evidence="9">GTP-binding protein Obg</fullName>
    </alternativeName>
</protein>
<comment type="cofactor">
    <cofactor evidence="1 9">
        <name>Mg(2+)</name>
        <dbReference type="ChEBI" id="CHEBI:18420"/>
    </cofactor>
</comment>
<keyword evidence="14" id="KW-1185">Reference proteome</keyword>
<feature type="domain" description="OBG-type G" evidence="10">
    <location>
        <begin position="158"/>
        <end position="331"/>
    </location>
</feature>
<feature type="binding site" evidence="9">
    <location>
        <begin position="284"/>
        <end position="287"/>
    </location>
    <ligand>
        <name>GTP</name>
        <dbReference type="ChEBI" id="CHEBI:37565"/>
    </ligand>
</feature>
<feature type="binding site" evidence="9">
    <location>
        <position position="171"/>
    </location>
    <ligand>
        <name>Mg(2+)</name>
        <dbReference type="ChEBI" id="CHEBI:18420"/>
    </ligand>
</feature>
<dbReference type="AlphaFoldDB" id="A0A6L5GRZ8"/>
<proteinExistence type="inferred from homology"/>
<feature type="binding site" evidence="9">
    <location>
        <begin position="211"/>
        <end position="214"/>
    </location>
    <ligand>
        <name>GTP</name>
        <dbReference type="ChEBI" id="CHEBI:37565"/>
    </ligand>
</feature>
<evidence type="ECO:0000256" key="2">
    <source>
        <dbReference type="ARBA" id="ARBA00007699"/>
    </source>
</evidence>
<dbReference type="PANTHER" id="PTHR11702:SF31">
    <property type="entry name" value="MITOCHONDRIAL RIBOSOME-ASSOCIATED GTPASE 2"/>
    <property type="match status" value="1"/>
</dbReference>
<dbReference type="NCBIfam" id="NF008955">
    <property type="entry name" value="PRK12297.1"/>
    <property type="match status" value="1"/>
</dbReference>
<evidence type="ECO:0000256" key="4">
    <source>
        <dbReference type="ARBA" id="ARBA00022723"/>
    </source>
</evidence>
<reference evidence="13" key="1">
    <citation type="journal article" date="2020" name="Appl. Environ. Microbiol.">
        <title>Medium-Chain Fatty Acid Synthesis by 'Candidatus Weimeria bifida' gen. nov., sp. nov., and 'Candidatus Pseudoramibacter fermentans' sp. nov.</title>
        <authorList>
            <person name="Scarborough M.J."/>
            <person name="Myers K.S."/>
            <person name="Donohue T.J."/>
            <person name="Noguera D.R."/>
        </authorList>
    </citation>
    <scope>NUCLEOTIDE SEQUENCE</scope>
    <source>
        <strain evidence="13">EUB1.1</strain>
    </source>
</reference>
<feature type="binding site" evidence="9">
    <location>
        <position position="191"/>
    </location>
    <ligand>
        <name>Mg(2+)</name>
        <dbReference type="ChEBI" id="CHEBI:18420"/>
    </ligand>
</feature>
<evidence type="ECO:0000256" key="1">
    <source>
        <dbReference type="ARBA" id="ARBA00001946"/>
    </source>
</evidence>
<dbReference type="InterPro" id="IPR015349">
    <property type="entry name" value="OCT_dom"/>
</dbReference>
<dbReference type="InterPro" id="IPR031167">
    <property type="entry name" value="G_OBG"/>
</dbReference>
<gene>
    <name evidence="13" type="primary">obgE</name>
    <name evidence="9" type="synonym">obg</name>
    <name evidence="13" type="ORF">FRC53_05660</name>
</gene>
<dbReference type="InterPro" id="IPR036726">
    <property type="entry name" value="GTP1_OBG_dom_sf"/>
</dbReference>
<evidence type="ECO:0000259" key="10">
    <source>
        <dbReference type="PROSITE" id="PS51710"/>
    </source>
</evidence>
<feature type="binding site" evidence="9">
    <location>
        <begin position="164"/>
        <end position="171"/>
    </location>
    <ligand>
        <name>GTP</name>
        <dbReference type="ChEBI" id="CHEBI:37565"/>
    </ligand>
</feature>
<feature type="domain" description="OCT" evidence="11">
    <location>
        <begin position="355"/>
        <end position="435"/>
    </location>
</feature>
<dbReference type="GO" id="GO:0005737">
    <property type="term" value="C:cytoplasm"/>
    <property type="evidence" value="ECO:0007669"/>
    <property type="project" value="UniProtKB-SubCell"/>
</dbReference>
<comment type="subunit">
    <text evidence="9">Monomer.</text>
</comment>
<evidence type="ECO:0000256" key="8">
    <source>
        <dbReference type="ARBA" id="ARBA00023134"/>
    </source>
</evidence>
<dbReference type="Pfam" id="PF09269">
    <property type="entry name" value="DUF1967"/>
    <property type="match status" value="1"/>
</dbReference>
<dbReference type="GO" id="GO:0005525">
    <property type="term" value="F:GTP binding"/>
    <property type="evidence" value="ECO:0007669"/>
    <property type="project" value="UniProtKB-UniRule"/>
</dbReference>
<dbReference type="InterPro" id="IPR006074">
    <property type="entry name" value="GTP1-OBG_CS"/>
</dbReference>
<dbReference type="CDD" id="cd01898">
    <property type="entry name" value="Obg"/>
    <property type="match status" value="1"/>
</dbReference>
<name>A0A6L5GRZ8_9FIRM</name>
<dbReference type="Gene3D" id="2.70.210.12">
    <property type="entry name" value="GTP1/OBG domain"/>
    <property type="match status" value="1"/>
</dbReference>
<dbReference type="PANTHER" id="PTHR11702">
    <property type="entry name" value="DEVELOPMENTALLY REGULATED GTP-BINDING PROTEIN-RELATED"/>
    <property type="match status" value="1"/>
</dbReference>
<dbReference type="NCBIfam" id="TIGR03595">
    <property type="entry name" value="Obg_CgtA_exten"/>
    <property type="match status" value="1"/>
</dbReference>
<keyword evidence="4 9" id="KW-0479">Metal-binding</keyword>
<comment type="caution">
    <text evidence="13">The sequence shown here is derived from an EMBL/GenBank/DDBJ whole genome shotgun (WGS) entry which is preliminary data.</text>
</comment>
<accession>A0A6L5GRZ8</accession>
<dbReference type="InterPro" id="IPR027417">
    <property type="entry name" value="P-loop_NTPase"/>
</dbReference>
<dbReference type="SUPFAM" id="SSF82051">
    <property type="entry name" value="Obg GTP-binding protein N-terminal domain"/>
    <property type="match status" value="1"/>
</dbReference>
<feature type="binding site" evidence="9">
    <location>
        <begin position="312"/>
        <end position="314"/>
    </location>
    <ligand>
        <name>GTP</name>
        <dbReference type="ChEBI" id="CHEBI:37565"/>
    </ligand>
</feature>
<dbReference type="EMBL" id="VOGB01000004">
    <property type="protein sequence ID" value="MQM72898.1"/>
    <property type="molecule type" value="Genomic_DNA"/>
</dbReference>
<keyword evidence="8 9" id="KW-0342">GTP-binding</keyword>
<dbReference type="HAMAP" id="MF_01454">
    <property type="entry name" value="GTPase_Obg"/>
    <property type="match status" value="1"/>
</dbReference>
<dbReference type="InterPro" id="IPR045086">
    <property type="entry name" value="OBG_GTPase"/>
</dbReference>
<evidence type="ECO:0000256" key="9">
    <source>
        <dbReference type="HAMAP-Rule" id="MF_01454"/>
    </source>
</evidence>
<evidence type="ECO:0000256" key="5">
    <source>
        <dbReference type="ARBA" id="ARBA00022741"/>
    </source>
</evidence>
<dbReference type="FunFam" id="2.70.210.12:FF:000001">
    <property type="entry name" value="GTPase Obg"/>
    <property type="match status" value="1"/>
</dbReference>
<keyword evidence="7 9" id="KW-0460">Magnesium</keyword>
<dbReference type="SUPFAM" id="SSF52540">
    <property type="entry name" value="P-loop containing nucleoside triphosphate hydrolases"/>
    <property type="match status" value="1"/>
</dbReference>
<evidence type="ECO:0000259" key="11">
    <source>
        <dbReference type="PROSITE" id="PS51881"/>
    </source>
</evidence>
<dbReference type="PROSITE" id="PS51710">
    <property type="entry name" value="G_OBG"/>
    <property type="match status" value="1"/>
</dbReference>
<feature type="domain" description="Obg" evidence="12">
    <location>
        <begin position="1"/>
        <end position="157"/>
    </location>
</feature>
<dbReference type="PROSITE" id="PS51881">
    <property type="entry name" value="OCT"/>
    <property type="match status" value="1"/>
</dbReference>
<evidence type="ECO:0000313" key="14">
    <source>
        <dbReference type="Proteomes" id="UP000473648"/>
    </source>
</evidence>
<comment type="function">
    <text evidence="9">An essential GTPase which binds GTP, GDP and possibly (p)ppGpp with moderate affinity, with high nucleotide exchange rates and a fairly low GTP hydrolysis rate. Plays a role in control of the cell cycle, stress response, ribosome biogenesis and in those bacteria that undergo differentiation, in morphogenesis control.</text>
</comment>
<dbReference type="EC" id="3.6.5.-" evidence="9"/>
<evidence type="ECO:0000256" key="3">
    <source>
        <dbReference type="ARBA" id="ARBA00022490"/>
    </source>
</evidence>
<evidence type="ECO:0000256" key="6">
    <source>
        <dbReference type="ARBA" id="ARBA00022801"/>
    </source>
</evidence>